<accession>A0A7R9KY09</accession>
<proteinExistence type="predicted"/>
<feature type="domain" description="Ig-like" evidence="4">
    <location>
        <begin position="1"/>
        <end position="76"/>
    </location>
</feature>
<evidence type="ECO:0000256" key="3">
    <source>
        <dbReference type="SAM" id="MobiDB-lite"/>
    </source>
</evidence>
<evidence type="ECO:0000259" key="4">
    <source>
        <dbReference type="PROSITE" id="PS50835"/>
    </source>
</evidence>
<dbReference type="InterPro" id="IPR036116">
    <property type="entry name" value="FN3_sf"/>
</dbReference>
<dbReference type="InterPro" id="IPR050964">
    <property type="entry name" value="Striated_Muscle_Regulatory"/>
</dbReference>
<dbReference type="EMBL" id="CAJPIZ010009285">
    <property type="protein sequence ID" value="CAG2111754.1"/>
    <property type="molecule type" value="Genomic_DNA"/>
</dbReference>
<dbReference type="OrthoDB" id="443915at2759"/>
<dbReference type="InterPro" id="IPR003598">
    <property type="entry name" value="Ig_sub2"/>
</dbReference>
<feature type="compositionally biased region" description="Low complexity" evidence="3">
    <location>
        <begin position="278"/>
        <end position="291"/>
    </location>
</feature>
<dbReference type="SUPFAM" id="SSF48726">
    <property type="entry name" value="Immunoglobulin"/>
    <property type="match status" value="2"/>
</dbReference>
<dbReference type="InterPro" id="IPR013098">
    <property type="entry name" value="Ig_I-set"/>
</dbReference>
<dbReference type="Proteomes" id="UP000759131">
    <property type="component" value="Unassembled WGS sequence"/>
</dbReference>
<feature type="domain" description="Fibronectin type-III" evidence="5">
    <location>
        <begin position="871"/>
        <end position="973"/>
    </location>
</feature>
<feature type="domain" description="Fibronectin type-III" evidence="5">
    <location>
        <begin position="181"/>
        <end position="286"/>
    </location>
</feature>
<feature type="region of interest" description="Disordered" evidence="3">
    <location>
        <begin position="270"/>
        <end position="292"/>
    </location>
</feature>
<dbReference type="Pfam" id="PF00041">
    <property type="entry name" value="fn3"/>
    <property type="match status" value="2"/>
</dbReference>
<keyword evidence="7" id="KW-1185">Reference proteome</keyword>
<evidence type="ECO:0000256" key="1">
    <source>
        <dbReference type="ARBA" id="ARBA00022737"/>
    </source>
</evidence>
<dbReference type="EMBL" id="OC863860">
    <property type="protein sequence ID" value="CAD7631324.1"/>
    <property type="molecule type" value="Genomic_DNA"/>
</dbReference>
<dbReference type="InterPro" id="IPR003599">
    <property type="entry name" value="Ig_sub"/>
</dbReference>
<evidence type="ECO:0000259" key="5">
    <source>
        <dbReference type="PROSITE" id="PS50853"/>
    </source>
</evidence>
<name>A0A7R9KY09_9ACAR</name>
<dbReference type="PROSITE" id="PS50853">
    <property type="entry name" value="FN3"/>
    <property type="match status" value="6"/>
</dbReference>
<dbReference type="InterPro" id="IPR013783">
    <property type="entry name" value="Ig-like_fold"/>
</dbReference>
<evidence type="ECO:0008006" key="8">
    <source>
        <dbReference type="Google" id="ProtNLM"/>
    </source>
</evidence>
<feature type="domain" description="Ig-like" evidence="4">
    <location>
        <begin position="290"/>
        <end position="380"/>
    </location>
</feature>
<feature type="domain" description="Fibronectin type-III" evidence="5">
    <location>
        <begin position="769"/>
        <end position="869"/>
    </location>
</feature>
<sequence>MNGRPLRVEAPITGNPAPDVEWRFNGTSLDSRVANMSIDGNKVIVSVDSVDKPNDGLYTVTANNSEGSDEHSFRVTVNVEPLAPTLEVRLVDGADPTSGLELFCRPPANDGGQPITAYEFAKYDKQANAWKPVATVQCQGLADTSTCGRLKLTEPYDGNYSVAAINSVGKSPPVTVALERPPSPNNVTVVDNREKVVLEWVPPKSAGNTSAGSISGPITGYIVESKAATPADSPWVRRVKTPDATPRAIVTGVKPPEVHAYRVRTVNRIGISDPSKSTPNTPTVPTNNAPTIDKTSLKDINLDRGKPLRVVAPVTGGVPAPGVVWKINGTKLSDPRLANVSTVDNNSVLTVRAVDKRHEGLYTVSANNVAGMDEASFRVTVNVEPPAPKPLTVAPHNGTHRVLTCRAPPPNNARPVIGYVFEKYDNLTDSWSPAANVTCRVPDDSQCCRTPLTDTTGGVYSVRAVNSLGLSDRFVAQIPSDCPPRPKAFVMPMNVTQRAVHLVWESVEYSSPYIYQIEELDKGTGQWAPVANTTQTSHWVTNLGCESVHKYRLTVMGESCPSEPLYSQTIDTGSVRPDPPGGPLTVTNITKISVVVRWTASDCAKTYKVEKQRTGTTAWVPVGQTASTRVRVKNLLKNSMYKFRVRAVNSAGVESAPLESAVAQTLDEECAAFKSTPVGLEAVSVTAVGLELRWTGLNSPIDEPVVYMIQTQNVSTGKWADVSDLISDTRLQVDELDCGRDYRFRLRAKCGKCVTDWAQTLVTKTLAMAPSPPIGPAIASNLSEQGFTIKWGPPERTCGLPVQYTVHKLTNNTVDPRYIGDTTDTKHFIPSAEINYKQNFRFAIVATTSAGTSEHYTSYWLSGAQLRPAKPPTVPTGLLKVTVNGDKTTLTCKPPASNGGKPVLGYSFERRDDRSGDGPWKMVSVVECSPPDDPECCRTTVDTSGGTYRVKAMNVKGLSPPLEQQAPIAQPPGPPINVMAFLTVGDNLFALKWQPPANRWVDSWDTIVPPITNYLVEKQEVPDGRWTNHTLTLSPYEKLWALLDGLKPKQTYRLRIRAVNSAGAGEPCQ</sequence>
<gene>
    <name evidence="6" type="ORF">OSB1V03_LOCUS11733</name>
</gene>
<keyword evidence="1" id="KW-0677">Repeat</keyword>
<dbReference type="GO" id="GO:0009653">
    <property type="term" value="P:anatomical structure morphogenesis"/>
    <property type="evidence" value="ECO:0007669"/>
    <property type="project" value="UniProtKB-ARBA"/>
</dbReference>
<feature type="domain" description="Fibronectin type-III" evidence="5">
    <location>
        <begin position="579"/>
        <end position="668"/>
    </location>
</feature>
<protein>
    <recommendedName>
        <fullName evidence="8">Titin</fullName>
    </recommendedName>
</protein>
<feature type="domain" description="Fibronectin type-III" evidence="5">
    <location>
        <begin position="676"/>
        <end position="768"/>
    </location>
</feature>
<reference evidence="6" key="1">
    <citation type="submission" date="2020-11" db="EMBL/GenBank/DDBJ databases">
        <authorList>
            <person name="Tran Van P."/>
        </authorList>
    </citation>
    <scope>NUCLEOTIDE SEQUENCE</scope>
</reference>
<dbReference type="InterPro" id="IPR007110">
    <property type="entry name" value="Ig-like_dom"/>
</dbReference>
<dbReference type="SMART" id="SM00408">
    <property type="entry name" value="IGc2"/>
    <property type="match status" value="2"/>
</dbReference>
<dbReference type="InterPro" id="IPR003961">
    <property type="entry name" value="FN3_dom"/>
</dbReference>
<dbReference type="FunFam" id="2.60.40.10:FF:000031">
    <property type="entry name" value="Myosin-binding protein C, slow type"/>
    <property type="match status" value="1"/>
</dbReference>
<evidence type="ECO:0000313" key="6">
    <source>
        <dbReference type="EMBL" id="CAD7631324.1"/>
    </source>
</evidence>
<evidence type="ECO:0000313" key="7">
    <source>
        <dbReference type="Proteomes" id="UP000759131"/>
    </source>
</evidence>
<dbReference type="SMART" id="SM00060">
    <property type="entry name" value="FN3"/>
    <property type="match status" value="9"/>
</dbReference>
<dbReference type="Gene3D" id="2.60.40.10">
    <property type="entry name" value="Immunoglobulins"/>
    <property type="match status" value="11"/>
</dbReference>
<dbReference type="PANTHER" id="PTHR13817:SF151">
    <property type="entry name" value="TITIN"/>
    <property type="match status" value="1"/>
</dbReference>
<dbReference type="CDD" id="cd00063">
    <property type="entry name" value="FN3"/>
    <property type="match status" value="5"/>
</dbReference>
<organism evidence="6">
    <name type="scientific">Medioppia subpectinata</name>
    <dbReference type="NCBI Taxonomy" id="1979941"/>
    <lineage>
        <taxon>Eukaryota</taxon>
        <taxon>Metazoa</taxon>
        <taxon>Ecdysozoa</taxon>
        <taxon>Arthropoda</taxon>
        <taxon>Chelicerata</taxon>
        <taxon>Arachnida</taxon>
        <taxon>Acari</taxon>
        <taxon>Acariformes</taxon>
        <taxon>Sarcoptiformes</taxon>
        <taxon>Oribatida</taxon>
        <taxon>Brachypylina</taxon>
        <taxon>Oppioidea</taxon>
        <taxon>Oppiidae</taxon>
        <taxon>Medioppia</taxon>
    </lineage>
</organism>
<dbReference type="PANTHER" id="PTHR13817">
    <property type="entry name" value="TITIN"/>
    <property type="match status" value="1"/>
</dbReference>
<dbReference type="InterPro" id="IPR036179">
    <property type="entry name" value="Ig-like_dom_sf"/>
</dbReference>
<dbReference type="SUPFAM" id="SSF49265">
    <property type="entry name" value="Fibronectin type III"/>
    <property type="match status" value="5"/>
</dbReference>
<dbReference type="AlphaFoldDB" id="A0A7R9KY09"/>
<dbReference type="SMART" id="SM00409">
    <property type="entry name" value="IG"/>
    <property type="match status" value="2"/>
</dbReference>
<dbReference type="PROSITE" id="PS50835">
    <property type="entry name" value="IG_LIKE"/>
    <property type="match status" value="2"/>
</dbReference>
<feature type="domain" description="Fibronectin type-III" evidence="5">
    <location>
        <begin position="974"/>
        <end position="1069"/>
    </location>
</feature>
<evidence type="ECO:0000256" key="2">
    <source>
        <dbReference type="ARBA" id="ARBA00023319"/>
    </source>
</evidence>
<dbReference type="GO" id="GO:0030154">
    <property type="term" value="P:cell differentiation"/>
    <property type="evidence" value="ECO:0007669"/>
    <property type="project" value="UniProtKB-ARBA"/>
</dbReference>
<feature type="non-terminal residue" evidence="6">
    <location>
        <position position="1069"/>
    </location>
</feature>
<keyword evidence="2" id="KW-0393">Immunoglobulin domain</keyword>
<dbReference type="PRINTS" id="PR00014">
    <property type="entry name" value="FNTYPEIII"/>
</dbReference>
<dbReference type="Pfam" id="PF07679">
    <property type="entry name" value="I-set"/>
    <property type="match status" value="2"/>
</dbReference>